<dbReference type="InterPro" id="IPR003837">
    <property type="entry name" value="GatC"/>
</dbReference>
<evidence type="ECO:0008006" key="3">
    <source>
        <dbReference type="Google" id="ProtNLM"/>
    </source>
</evidence>
<dbReference type="Pfam" id="PF02686">
    <property type="entry name" value="GatC"/>
    <property type="match status" value="1"/>
</dbReference>
<dbReference type="AlphaFoldDB" id="A0ABD3F9S5"/>
<dbReference type="PANTHER" id="PTHR15004">
    <property type="entry name" value="GLUTAMYL-TRNA(GLN) AMIDOTRANSFERASE SUBUNIT C, MITOCHONDRIAL"/>
    <property type="match status" value="1"/>
</dbReference>
<sequence length="165" mass="18070">MMRTSVATFSVAVRRAIRSSTARRLSSSAAPLPDGLREITSVPRTPSWSLKELHQDGAQLNAAETVLTEEKLRELAELCHLHVEGEKLPGLLKDVESIIQCTKTIQAMTLNENIDDVYAKSDFDAGVVAPLRDDVVTEGDCAEKVLANAAEKSGYYFKVPKVLQD</sequence>
<organism evidence="1 2">
    <name type="scientific">Phytophthora oleae</name>
    <dbReference type="NCBI Taxonomy" id="2107226"/>
    <lineage>
        <taxon>Eukaryota</taxon>
        <taxon>Sar</taxon>
        <taxon>Stramenopiles</taxon>
        <taxon>Oomycota</taxon>
        <taxon>Peronosporomycetes</taxon>
        <taxon>Peronosporales</taxon>
        <taxon>Peronosporaceae</taxon>
        <taxon>Phytophthora</taxon>
    </lineage>
</organism>
<proteinExistence type="predicted"/>
<reference evidence="1 2" key="1">
    <citation type="submission" date="2024-09" db="EMBL/GenBank/DDBJ databases">
        <title>Genome sequencing and assembly of Phytophthora oleae, isolate VK10A, causative agent of rot of olive drupes.</title>
        <authorList>
            <person name="Conti Taguali S."/>
            <person name="Riolo M."/>
            <person name="La Spada F."/>
            <person name="Cacciola S.O."/>
            <person name="Dionisio G."/>
        </authorList>
    </citation>
    <scope>NUCLEOTIDE SEQUENCE [LARGE SCALE GENOMIC DNA]</scope>
    <source>
        <strain evidence="1 2">VK10A</strain>
    </source>
</reference>
<comment type="caution">
    <text evidence="1">The sequence shown here is derived from an EMBL/GenBank/DDBJ whole genome shotgun (WGS) entry which is preliminary data.</text>
</comment>
<dbReference type="PANTHER" id="PTHR15004:SF0">
    <property type="entry name" value="GLUTAMYL-TRNA(GLN) AMIDOTRANSFERASE SUBUNIT C, MITOCHONDRIAL"/>
    <property type="match status" value="1"/>
</dbReference>
<name>A0ABD3F9S5_9STRA</name>
<dbReference type="EMBL" id="JBIMZQ010000028">
    <property type="protein sequence ID" value="KAL3663201.1"/>
    <property type="molecule type" value="Genomic_DNA"/>
</dbReference>
<evidence type="ECO:0000313" key="1">
    <source>
        <dbReference type="EMBL" id="KAL3663201.1"/>
    </source>
</evidence>
<evidence type="ECO:0000313" key="2">
    <source>
        <dbReference type="Proteomes" id="UP001632037"/>
    </source>
</evidence>
<keyword evidence="2" id="KW-1185">Reference proteome</keyword>
<dbReference type="SUPFAM" id="SSF141000">
    <property type="entry name" value="Glu-tRNAGln amidotransferase C subunit"/>
    <property type="match status" value="1"/>
</dbReference>
<accession>A0ABD3F9S5</accession>
<dbReference type="Proteomes" id="UP001632037">
    <property type="component" value="Unassembled WGS sequence"/>
</dbReference>
<dbReference type="InterPro" id="IPR036113">
    <property type="entry name" value="Asp/Glu-ADT_sf_sub_c"/>
</dbReference>
<gene>
    <name evidence="1" type="ORF">V7S43_011611</name>
</gene>
<protein>
    <recommendedName>
        <fullName evidence="3">Aspartyl/glutamyl-tRNA(Asn/Gln) amidotransferase, C subunit</fullName>
    </recommendedName>
</protein>